<dbReference type="PROSITE" id="PS50883">
    <property type="entry name" value="EAL"/>
    <property type="match status" value="1"/>
</dbReference>
<gene>
    <name evidence="4" type="ORF">BJ095_11160</name>
</gene>
<dbReference type="FunFam" id="3.20.20.450:FF:000001">
    <property type="entry name" value="Cyclic di-GMP phosphodiesterase yahA"/>
    <property type="match status" value="1"/>
</dbReference>
<dbReference type="Gene3D" id="3.30.70.270">
    <property type="match status" value="1"/>
</dbReference>
<keyword evidence="1" id="KW-0472">Membrane</keyword>
<evidence type="ECO:0000313" key="4">
    <source>
        <dbReference type="EMBL" id="PYF06229.1"/>
    </source>
</evidence>
<proteinExistence type="predicted"/>
<dbReference type="Proteomes" id="UP000247416">
    <property type="component" value="Unassembled WGS sequence"/>
</dbReference>
<organism evidence="4 5">
    <name type="scientific">Ureibacillus chungkukjangi</name>
    <dbReference type="NCBI Taxonomy" id="1202712"/>
    <lineage>
        <taxon>Bacteria</taxon>
        <taxon>Bacillati</taxon>
        <taxon>Bacillota</taxon>
        <taxon>Bacilli</taxon>
        <taxon>Bacillales</taxon>
        <taxon>Caryophanaceae</taxon>
        <taxon>Ureibacillus</taxon>
    </lineage>
</organism>
<dbReference type="NCBIfam" id="TIGR00254">
    <property type="entry name" value="GGDEF"/>
    <property type="match status" value="1"/>
</dbReference>
<dbReference type="InterPro" id="IPR050706">
    <property type="entry name" value="Cyclic-di-GMP_PDE-like"/>
</dbReference>
<dbReference type="InterPro" id="IPR043128">
    <property type="entry name" value="Rev_trsase/Diguanyl_cyclase"/>
</dbReference>
<dbReference type="InterPro" id="IPR000160">
    <property type="entry name" value="GGDEF_dom"/>
</dbReference>
<feature type="domain" description="EAL" evidence="2">
    <location>
        <begin position="252"/>
        <end position="504"/>
    </location>
</feature>
<dbReference type="Gene3D" id="3.20.20.450">
    <property type="entry name" value="EAL domain"/>
    <property type="match status" value="1"/>
</dbReference>
<dbReference type="Pfam" id="PF00563">
    <property type="entry name" value="EAL"/>
    <property type="match status" value="1"/>
</dbReference>
<evidence type="ECO:0000259" key="3">
    <source>
        <dbReference type="PROSITE" id="PS50887"/>
    </source>
</evidence>
<protein>
    <submittedName>
        <fullName evidence="4">Diguanylate cyclase (GGDEF)-like protein</fullName>
    </submittedName>
</protein>
<dbReference type="Pfam" id="PF00990">
    <property type="entry name" value="GGDEF"/>
    <property type="match status" value="1"/>
</dbReference>
<dbReference type="SUPFAM" id="SSF141868">
    <property type="entry name" value="EAL domain-like"/>
    <property type="match status" value="1"/>
</dbReference>
<dbReference type="RefSeq" id="WP_107935088.1">
    <property type="nucleotide sequence ID" value="NZ_PYWJ01000014.1"/>
</dbReference>
<dbReference type="InterPro" id="IPR029787">
    <property type="entry name" value="Nucleotide_cyclase"/>
</dbReference>
<dbReference type="InterPro" id="IPR035919">
    <property type="entry name" value="EAL_sf"/>
</dbReference>
<evidence type="ECO:0000259" key="2">
    <source>
        <dbReference type="PROSITE" id="PS50883"/>
    </source>
</evidence>
<sequence>MNNYSYLYRKNIVYIAIGLIALTLLSEFIFSKENSISNNIIFSILIVLLLYLVICVKSIFTGTINTLRDTEQRLKESEKEKHFMSYYDGVTRLPNERYIVEQINNTWQNGTSQIALVVFEVDRLTHLKSSLGSKYTNRILELIVERLQCRFPNYIVGKIQEDQFVILLENKNEKETFQRLCKQLIDLIEKPFNIQQLTLNMKVNVGVAYSPEDAKTAEDFLKYAQFAMYEARRVPEQYRLFEPTMACSREERLLLEKDLYKALENNELFLQYQPQLKLKTKHDFSMEALVRWNHPEKGLIPPGDFIPLAEESGTIVPIGKWVLETACRQTKELQETIGQQVTVAVNLSLRQLYHENFVKVVSSILEETQLPPKSLQLEITESMTMDKNFLLPILHDLKALGVTIALDDFGKGYSSISYLKDLPIDCLKIDREFVNNMSEDEREPLVDLIISMAKHLNLNVVAEGVETMEQFNYLLNSDCDAMQGYLISKPILFETIINNCRCLNKKDLHCDLQSEYYSLIKQIFNRKKEQSHK</sequence>
<evidence type="ECO:0000313" key="5">
    <source>
        <dbReference type="Proteomes" id="UP000247416"/>
    </source>
</evidence>
<keyword evidence="5" id="KW-1185">Reference proteome</keyword>
<dbReference type="SUPFAM" id="SSF55073">
    <property type="entry name" value="Nucleotide cyclase"/>
    <property type="match status" value="1"/>
</dbReference>
<feature type="transmembrane region" description="Helical" evidence="1">
    <location>
        <begin position="12"/>
        <end position="30"/>
    </location>
</feature>
<name>A0A318U2S9_9BACL</name>
<dbReference type="GO" id="GO:0071111">
    <property type="term" value="F:cyclic-guanylate-specific phosphodiesterase activity"/>
    <property type="evidence" value="ECO:0007669"/>
    <property type="project" value="InterPro"/>
</dbReference>
<accession>A0A318U2S9</accession>
<comment type="caution">
    <text evidence="4">The sequence shown here is derived from an EMBL/GenBank/DDBJ whole genome shotgun (WGS) entry which is preliminary data.</text>
</comment>
<keyword evidence="1" id="KW-0812">Transmembrane</keyword>
<keyword evidence="1" id="KW-1133">Transmembrane helix</keyword>
<evidence type="ECO:0000256" key="1">
    <source>
        <dbReference type="SAM" id="Phobius"/>
    </source>
</evidence>
<dbReference type="CDD" id="cd01948">
    <property type="entry name" value="EAL"/>
    <property type="match status" value="1"/>
</dbReference>
<feature type="domain" description="GGDEF" evidence="3">
    <location>
        <begin position="112"/>
        <end position="243"/>
    </location>
</feature>
<dbReference type="SMART" id="SM00052">
    <property type="entry name" value="EAL"/>
    <property type="match status" value="1"/>
</dbReference>
<dbReference type="PROSITE" id="PS50887">
    <property type="entry name" value="GGDEF"/>
    <property type="match status" value="1"/>
</dbReference>
<dbReference type="CDD" id="cd01949">
    <property type="entry name" value="GGDEF"/>
    <property type="match status" value="1"/>
</dbReference>
<dbReference type="PANTHER" id="PTHR33121">
    <property type="entry name" value="CYCLIC DI-GMP PHOSPHODIESTERASE PDEF"/>
    <property type="match status" value="1"/>
</dbReference>
<reference evidence="4 5" key="1">
    <citation type="submission" date="2018-06" db="EMBL/GenBank/DDBJ databases">
        <title>Genomic Encyclopedia of Archaeal and Bacterial Type Strains, Phase II (KMG-II): from individual species to whole genera.</title>
        <authorList>
            <person name="Goeker M."/>
        </authorList>
    </citation>
    <scope>NUCLEOTIDE SEQUENCE [LARGE SCALE GENOMIC DNA]</scope>
    <source>
        <strain evidence="4 5">KACC 16626</strain>
    </source>
</reference>
<dbReference type="EMBL" id="QJTJ01000011">
    <property type="protein sequence ID" value="PYF06229.1"/>
    <property type="molecule type" value="Genomic_DNA"/>
</dbReference>
<dbReference type="PANTHER" id="PTHR33121:SF70">
    <property type="entry name" value="SIGNALING PROTEIN YKOW"/>
    <property type="match status" value="1"/>
</dbReference>
<dbReference type="InterPro" id="IPR001633">
    <property type="entry name" value="EAL_dom"/>
</dbReference>
<feature type="transmembrane region" description="Helical" evidence="1">
    <location>
        <begin position="42"/>
        <end position="60"/>
    </location>
</feature>
<dbReference type="SMART" id="SM00267">
    <property type="entry name" value="GGDEF"/>
    <property type="match status" value="1"/>
</dbReference>
<dbReference type="OrthoDB" id="9759607at2"/>
<dbReference type="AlphaFoldDB" id="A0A318U2S9"/>